<accession>A0A8J2KC84</accession>
<dbReference type="AlphaFoldDB" id="A0A8J2KC84"/>
<reference evidence="1" key="1">
    <citation type="submission" date="2021-06" db="EMBL/GenBank/DDBJ databases">
        <authorList>
            <person name="Hodson N. C."/>
            <person name="Mongue J. A."/>
            <person name="Jaron S. K."/>
        </authorList>
    </citation>
    <scope>NUCLEOTIDE SEQUENCE</scope>
</reference>
<comment type="caution">
    <text evidence="1">The sequence shown here is derived from an EMBL/GenBank/DDBJ whole genome shotgun (WGS) entry which is preliminary data.</text>
</comment>
<dbReference type="Proteomes" id="UP000708208">
    <property type="component" value="Unassembled WGS sequence"/>
</dbReference>
<proteinExistence type="predicted"/>
<protein>
    <submittedName>
        <fullName evidence="1">Uncharacterized protein</fullName>
    </submittedName>
</protein>
<dbReference type="EMBL" id="CAJVCH010108145">
    <property type="protein sequence ID" value="CAG7724300.1"/>
    <property type="molecule type" value="Genomic_DNA"/>
</dbReference>
<sequence>LYLCLPVTVSPPLGTNLSTLVGPGIGNICIIFSIANTSPQQEIN</sequence>
<evidence type="ECO:0000313" key="1">
    <source>
        <dbReference type="EMBL" id="CAG7724300.1"/>
    </source>
</evidence>
<feature type="non-terminal residue" evidence="1">
    <location>
        <position position="1"/>
    </location>
</feature>
<organism evidence="1 2">
    <name type="scientific">Allacma fusca</name>
    <dbReference type="NCBI Taxonomy" id="39272"/>
    <lineage>
        <taxon>Eukaryota</taxon>
        <taxon>Metazoa</taxon>
        <taxon>Ecdysozoa</taxon>
        <taxon>Arthropoda</taxon>
        <taxon>Hexapoda</taxon>
        <taxon>Collembola</taxon>
        <taxon>Symphypleona</taxon>
        <taxon>Sminthuridae</taxon>
        <taxon>Allacma</taxon>
    </lineage>
</organism>
<name>A0A8J2KC84_9HEXA</name>
<gene>
    <name evidence="1" type="ORF">AFUS01_LOCUS13333</name>
</gene>
<keyword evidence="2" id="KW-1185">Reference proteome</keyword>
<evidence type="ECO:0000313" key="2">
    <source>
        <dbReference type="Proteomes" id="UP000708208"/>
    </source>
</evidence>